<dbReference type="RefSeq" id="WP_413262843.1">
    <property type="nucleotide sequence ID" value="NZ_JBHFNR010000066.1"/>
</dbReference>
<keyword evidence="2" id="KW-1185">Reference proteome</keyword>
<evidence type="ECO:0000313" key="1">
    <source>
        <dbReference type="EMBL" id="MFB2893179.1"/>
    </source>
</evidence>
<gene>
    <name evidence="1" type="ORF">ACE1CI_09730</name>
</gene>
<dbReference type="Proteomes" id="UP001576784">
    <property type="component" value="Unassembled WGS sequence"/>
</dbReference>
<protein>
    <submittedName>
        <fullName evidence="1">Uncharacterized protein</fullName>
    </submittedName>
</protein>
<comment type="caution">
    <text evidence="1">The sequence shown here is derived from an EMBL/GenBank/DDBJ whole genome shotgun (WGS) entry which is preliminary data.</text>
</comment>
<sequence>MLTTLTKITVIVATIATCTKFPQTAIAQTNTEHFTKQAKPCTPQTCTPYRLNYERAIARGIIRRPPGVPDESVAIKLADEAIAKGNKNEAALRLAQALVIMSEKPQGTANAQALERSLDTDIRARHKQSLRAYLPLFGRIFPTR</sequence>
<reference evidence="1 2" key="1">
    <citation type="submission" date="2024-09" db="EMBL/GenBank/DDBJ databases">
        <title>Floridaenema gen nov. (Aerosakkonemataceae, Aerosakkonematales ord. nov., Cyanobacteria) from benthic tropical and subtropical fresh waters, with the description of four new species.</title>
        <authorList>
            <person name="Moretto J.A."/>
            <person name="Berthold D.E."/>
            <person name="Lefler F.W."/>
            <person name="Huang I.-S."/>
            <person name="Laughinghouse H. IV."/>
        </authorList>
    </citation>
    <scope>NUCLEOTIDE SEQUENCE [LARGE SCALE GENOMIC DNA]</scope>
    <source>
        <strain evidence="1 2">BLCC-F50</strain>
    </source>
</reference>
<evidence type="ECO:0000313" key="2">
    <source>
        <dbReference type="Proteomes" id="UP001576784"/>
    </source>
</evidence>
<dbReference type="EMBL" id="JBHFNR010000066">
    <property type="protein sequence ID" value="MFB2893179.1"/>
    <property type="molecule type" value="Genomic_DNA"/>
</dbReference>
<accession>A0ABV4XQE4</accession>
<name>A0ABV4XQE4_9CYAN</name>
<proteinExistence type="predicted"/>
<organism evidence="1 2">
    <name type="scientific">Floridaenema flaviceps BLCC-F50</name>
    <dbReference type="NCBI Taxonomy" id="3153642"/>
    <lineage>
        <taxon>Bacteria</taxon>
        <taxon>Bacillati</taxon>
        <taxon>Cyanobacteriota</taxon>
        <taxon>Cyanophyceae</taxon>
        <taxon>Oscillatoriophycideae</taxon>
        <taxon>Aerosakkonematales</taxon>
        <taxon>Aerosakkonemataceae</taxon>
        <taxon>Floridanema</taxon>
        <taxon>Floridanema flaviceps</taxon>
    </lineage>
</organism>